<feature type="compositionally biased region" description="Basic and acidic residues" evidence="5">
    <location>
        <begin position="527"/>
        <end position="537"/>
    </location>
</feature>
<dbReference type="PANTHER" id="PTHR44533:SF4">
    <property type="entry name" value="DEAD_H RNA HELICASE, PUTATIVE-RELATED"/>
    <property type="match status" value="1"/>
</dbReference>
<keyword evidence="9" id="KW-1185">Reference proteome</keyword>
<dbReference type="Gene3D" id="3.40.50.300">
    <property type="entry name" value="P-loop containing nucleotide triphosphate hydrolases"/>
    <property type="match status" value="2"/>
</dbReference>
<dbReference type="InterPro" id="IPR011545">
    <property type="entry name" value="DEAD/DEAH_box_helicase_dom"/>
</dbReference>
<dbReference type="SMART" id="SM00490">
    <property type="entry name" value="HELICc"/>
    <property type="match status" value="1"/>
</dbReference>
<dbReference type="InterPro" id="IPR001650">
    <property type="entry name" value="Helicase_C-like"/>
</dbReference>
<reference evidence="8" key="1">
    <citation type="journal article" date="2023" name="Mol. Phylogenet. Evol.">
        <title>Genome-scale phylogeny and comparative genomics of the fungal order Sordariales.</title>
        <authorList>
            <person name="Hensen N."/>
            <person name="Bonometti L."/>
            <person name="Westerberg I."/>
            <person name="Brannstrom I.O."/>
            <person name="Guillou S."/>
            <person name="Cros-Aarteil S."/>
            <person name="Calhoun S."/>
            <person name="Haridas S."/>
            <person name="Kuo A."/>
            <person name="Mondo S."/>
            <person name="Pangilinan J."/>
            <person name="Riley R."/>
            <person name="LaButti K."/>
            <person name="Andreopoulos B."/>
            <person name="Lipzen A."/>
            <person name="Chen C."/>
            <person name="Yan M."/>
            <person name="Daum C."/>
            <person name="Ng V."/>
            <person name="Clum A."/>
            <person name="Steindorff A."/>
            <person name="Ohm R.A."/>
            <person name="Martin F."/>
            <person name="Silar P."/>
            <person name="Natvig D.O."/>
            <person name="Lalanne C."/>
            <person name="Gautier V."/>
            <person name="Ament-Velasquez S.L."/>
            <person name="Kruys A."/>
            <person name="Hutchinson M.I."/>
            <person name="Powell A.J."/>
            <person name="Barry K."/>
            <person name="Miller A.N."/>
            <person name="Grigoriev I.V."/>
            <person name="Debuchy R."/>
            <person name="Gladieux P."/>
            <person name="Hiltunen Thoren M."/>
            <person name="Johannesson H."/>
        </authorList>
    </citation>
    <scope>NUCLEOTIDE SEQUENCE</scope>
    <source>
        <strain evidence="8">CBS 538.74</strain>
    </source>
</reference>
<dbReference type="SUPFAM" id="SSF52540">
    <property type="entry name" value="P-loop containing nucleoside triphosphate hydrolases"/>
    <property type="match status" value="1"/>
</dbReference>
<dbReference type="GO" id="GO:0016787">
    <property type="term" value="F:hydrolase activity"/>
    <property type="evidence" value="ECO:0007669"/>
    <property type="project" value="UniProtKB-KW"/>
</dbReference>
<sequence>MSRFGRWRASLNPIRVDVVGDFAGRGLFAIHGEAMLTHYLGNARVDFNYGFQLLHVIHAIETFLAKLRDRGCIFNILWFEKEADVCMPTEIRTDNSRASKYRLARAVLIQHFSCPTSLEEPSAANFSHVFPNLESSCFREYLDNHPLHFFLGSKAHDGFPGGDRHNTPLEMLYLIASAGYCVAFIEGIEFKSSKAYLSMTTPRGSITPLVEREEQFTLPAAPSPPMAKMMKRMAELGIAEKLTAREFVSICALAAVLSSDVQKTSDIGMPRQREAATVLLHLVVLRHCGLPQRSFAKQEPGTIATTNTTFLAEFFDAARDGLTAWFEGSFANKKWDAFDLFDGRLYLNVFTALPGTPVPQQLSQEFAQMAQLLSALSSVDIDTLAADTAGDIDAPSQRPPETMPPVLPFNHPIMDQHLADVRLQSNGVLSESSVSGKIFQELTHWHNARSSVDPKHVPKPKGFFAKKRHQEFMSDTIAYSASLTGASGKNIDPETIVVHIPTANPKTATGPHSTREKQKKKKQVPKSNKERALEHGEARRLAKQAVLSQAVAVGWRERYLEFEKQPSLVKRYLKAEMYSSALSSSHWQIVGAEVLLYLGDVLLQMQSSPQTPKSAGFALLAMIWSKSTDASKLPLTEDVICQLRAIEESLQIAFRHNAALSPPTGRPLAFKPLALKGVSLLPPRTTPREFLLEHCGPYLERSFDSAPDPRVPSFHPDAWQRKVLDAIDADKSVLAVAPTSAGKTFISFYAMKKVLQANDDDILVYVAPTKALVNQIAAEIQARFSKQYGNREGRSVWAIHTRDYRVNNPKGCQILVTVPSILQILLLAPANAKRPMDFSRRIRRIIFDEVHCIGQSDEGVIWEQLLLLAPCPIIALSATIANPDEFKSWLERSQNAKGFELEMIVHSSRYSDLRKFLHDPAPSVSEFTGLAPVERLPFPGLDSELTGSDPTPFLFVHPIASIVDRNRDTLNDASLEPRDCLSLWKCMKRHQNSEYTISPSLNPEIALPEVIRKWDVVQWETALKDQLAEWMVDPKSPFGAVQEELRGHRYSQLANSYSETACSGDGGPAVDNPGKWPLVSTRSIFSLVTDLRASGALPAILFNYDRTKCEAIAALLLHTLTLAESKYRETNPAWIAKTAEFETWKKACQVASAKHMKKKASTRVTGRRGEDDGDDRGKAHSEREAASRDVSKWETFDPNAPLAQFSFADTTKISSEELEERLQTIRTGTVPQPFIEALRRGVGIHHAGMNRQYRQVVEILFRKGYLTVVVATGTLAMGINMPCKTVVFTGDSIYLTAINYRQASGRAGRRGFDVLGNIVFHDMQPHRALEIMSAKLPDLRGQFPTSVTLILRLFILLHGTDNSSFAADAVNSLLTQNRLYLGGPATKMSIAHHLRFSIDYLRRQHLLSPTGEPLNFSGLIGHLYYAESAVFAFHALLQEGYFHEVCTGFSSSMNPTKRRHMALELVLTLSHLFVRIPHATTRSTSLPPLPRPAHEILARHNAQTLSIFRAYVHSYATQHLSSTPDESLPLTHHTITTPSTTAYGYLPCLPPVTIRSPFTALSGFSDADFSTASELCETVRAGVPLEGSVVPGVPLDDDALSNSYLLDFFKHGDAAALTRDNGVRAGEVWFRLKDFSLVLATVVASLEGFLFLPRLPGGRGQEGGVEDEVMDIAGVEGYDSGEEGIDESQQEGVPAATTTRIVGVDKKKMGEGGKKKKKPVADSWEDEVSSSSESESELEKGEVGETPAVLTAERTESAPGWTRDGGAQSLVKVYEAFRMVQCEFDQRFFKMWA</sequence>
<organism evidence="8 9">
    <name type="scientific">Chaetomidium leptoderma</name>
    <dbReference type="NCBI Taxonomy" id="669021"/>
    <lineage>
        <taxon>Eukaryota</taxon>
        <taxon>Fungi</taxon>
        <taxon>Dikarya</taxon>
        <taxon>Ascomycota</taxon>
        <taxon>Pezizomycotina</taxon>
        <taxon>Sordariomycetes</taxon>
        <taxon>Sordariomycetidae</taxon>
        <taxon>Sordariales</taxon>
        <taxon>Chaetomiaceae</taxon>
        <taxon>Chaetomidium</taxon>
    </lineage>
</organism>
<keyword evidence="1" id="KW-0547">Nucleotide-binding</keyword>
<comment type="caution">
    <text evidence="8">The sequence shown here is derived from an EMBL/GenBank/DDBJ whole genome shotgun (WGS) entry which is preliminary data.</text>
</comment>
<feature type="compositionally biased region" description="Basic and acidic residues" evidence="5">
    <location>
        <begin position="1703"/>
        <end position="1713"/>
    </location>
</feature>
<evidence type="ECO:0000259" key="7">
    <source>
        <dbReference type="PROSITE" id="PS51194"/>
    </source>
</evidence>
<dbReference type="PANTHER" id="PTHR44533">
    <property type="entry name" value="DEAD/H RNA HELICASE, PUTATIVE-RELATED"/>
    <property type="match status" value="1"/>
</dbReference>
<gene>
    <name evidence="8" type="ORF">C8A00DRAFT_35468</name>
</gene>
<dbReference type="PROSITE" id="PS51194">
    <property type="entry name" value="HELICASE_CTER"/>
    <property type="match status" value="1"/>
</dbReference>
<evidence type="ECO:0000313" key="8">
    <source>
        <dbReference type="EMBL" id="KAK4151852.1"/>
    </source>
</evidence>
<dbReference type="InterPro" id="IPR052431">
    <property type="entry name" value="SKI2_subfamily_helicases"/>
</dbReference>
<feature type="domain" description="Helicase ATP-binding" evidence="6">
    <location>
        <begin position="724"/>
        <end position="898"/>
    </location>
</feature>
<feature type="compositionally biased region" description="Basic and acidic residues" evidence="5">
    <location>
        <begin position="1167"/>
        <end position="1191"/>
    </location>
</feature>
<evidence type="ECO:0000256" key="3">
    <source>
        <dbReference type="ARBA" id="ARBA00022806"/>
    </source>
</evidence>
<feature type="compositionally biased region" description="Acidic residues" evidence="5">
    <location>
        <begin position="1679"/>
        <end position="1689"/>
    </location>
</feature>
<feature type="region of interest" description="Disordered" evidence="5">
    <location>
        <begin position="1155"/>
        <end position="1191"/>
    </location>
</feature>
<dbReference type="Pfam" id="PF26076">
    <property type="entry name" value="WHD_DDX60"/>
    <property type="match status" value="1"/>
</dbReference>
<evidence type="ECO:0000256" key="1">
    <source>
        <dbReference type="ARBA" id="ARBA00022741"/>
    </source>
</evidence>
<dbReference type="CDD" id="cd18795">
    <property type="entry name" value="SF2_C_Ski2"/>
    <property type="match status" value="1"/>
</dbReference>
<proteinExistence type="predicted"/>
<dbReference type="SMART" id="SM00487">
    <property type="entry name" value="DEXDc"/>
    <property type="match status" value="1"/>
</dbReference>
<feature type="region of interest" description="Disordered" evidence="5">
    <location>
        <begin position="1678"/>
        <end position="1765"/>
    </location>
</feature>
<dbReference type="Pfam" id="PF00270">
    <property type="entry name" value="DEAD"/>
    <property type="match status" value="1"/>
</dbReference>
<dbReference type="GO" id="GO:0004386">
    <property type="term" value="F:helicase activity"/>
    <property type="evidence" value="ECO:0007669"/>
    <property type="project" value="UniProtKB-KW"/>
</dbReference>
<evidence type="ECO:0000259" key="6">
    <source>
        <dbReference type="PROSITE" id="PS51192"/>
    </source>
</evidence>
<feature type="domain" description="Helicase C-terminal" evidence="7">
    <location>
        <begin position="1172"/>
        <end position="1351"/>
    </location>
</feature>
<protein>
    <submittedName>
        <fullName evidence="8">DEAD/DEAH box helicase</fullName>
    </submittedName>
</protein>
<dbReference type="EMBL" id="MU856997">
    <property type="protein sequence ID" value="KAK4151852.1"/>
    <property type="molecule type" value="Genomic_DNA"/>
</dbReference>
<evidence type="ECO:0000256" key="2">
    <source>
        <dbReference type="ARBA" id="ARBA00022801"/>
    </source>
</evidence>
<name>A0AAN6ZUX7_9PEZI</name>
<keyword evidence="3 8" id="KW-0347">Helicase</keyword>
<keyword evidence="2" id="KW-0378">Hydrolase</keyword>
<evidence type="ECO:0000256" key="4">
    <source>
        <dbReference type="ARBA" id="ARBA00022840"/>
    </source>
</evidence>
<dbReference type="GO" id="GO:0003676">
    <property type="term" value="F:nucleic acid binding"/>
    <property type="evidence" value="ECO:0007669"/>
    <property type="project" value="InterPro"/>
</dbReference>
<reference evidence="8" key="2">
    <citation type="submission" date="2023-05" db="EMBL/GenBank/DDBJ databases">
        <authorList>
            <consortium name="Lawrence Berkeley National Laboratory"/>
            <person name="Steindorff A."/>
            <person name="Hensen N."/>
            <person name="Bonometti L."/>
            <person name="Westerberg I."/>
            <person name="Brannstrom I.O."/>
            <person name="Guillou S."/>
            <person name="Cros-Aarteil S."/>
            <person name="Calhoun S."/>
            <person name="Haridas S."/>
            <person name="Kuo A."/>
            <person name="Mondo S."/>
            <person name="Pangilinan J."/>
            <person name="Riley R."/>
            <person name="Labutti K."/>
            <person name="Andreopoulos B."/>
            <person name="Lipzen A."/>
            <person name="Chen C."/>
            <person name="Yanf M."/>
            <person name="Daum C."/>
            <person name="Ng V."/>
            <person name="Clum A."/>
            <person name="Ohm R."/>
            <person name="Martin F."/>
            <person name="Silar P."/>
            <person name="Natvig D."/>
            <person name="Lalanne C."/>
            <person name="Gautier V."/>
            <person name="Ament-Velasquez S.L."/>
            <person name="Kruys A."/>
            <person name="Hutchinson M.I."/>
            <person name="Powell A.J."/>
            <person name="Barry K."/>
            <person name="Miller A.N."/>
            <person name="Grigoriev I.V."/>
            <person name="Debuchy R."/>
            <person name="Gladieux P."/>
            <person name="Thoren M.H."/>
            <person name="Johannesson H."/>
        </authorList>
    </citation>
    <scope>NUCLEOTIDE SEQUENCE</scope>
    <source>
        <strain evidence="8">CBS 538.74</strain>
    </source>
</reference>
<accession>A0AAN6ZUX7</accession>
<dbReference type="FunFam" id="3.40.50.300:FF:001039">
    <property type="entry name" value="ATP-dependent RNA helicase DDX60"/>
    <property type="match status" value="1"/>
</dbReference>
<dbReference type="InterPro" id="IPR059032">
    <property type="entry name" value="WHD_DDX60"/>
</dbReference>
<evidence type="ECO:0000256" key="5">
    <source>
        <dbReference type="SAM" id="MobiDB-lite"/>
    </source>
</evidence>
<dbReference type="InterPro" id="IPR027417">
    <property type="entry name" value="P-loop_NTPase"/>
</dbReference>
<keyword evidence="4" id="KW-0067">ATP-binding</keyword>
<evidence type="ECO:0000313" key="9">
    <source>
        <dbReference type="Proteomes" id="UP001302745"/>
    </source>
</evidence>
<feature type="region of interest" description="Disordered" evidence="5">
    <location>
        <begin position="501"/>
        <end position="537"/>
    </location>
</feature>
<dbReference type="Proteomes" id="UP001302745">
    <property type="component" value="Unassembled WGS sequence"/>
</dbReference>
<dbReference type="PROSITE" id="PS51192">
    <property type="entry name" value="HELICASE_ATP_BIND_1"/>
    <property type="match status" value="1"/>
</dbReference>
<dbReference type="Pfam" id="PF00271">
    <property type="entry name" value="Helicase_C"/>
    <property type="match status" value="1"/>
</dbReference>
<dbReference type="GO" id="GO:0005737">
    <property type="term" value="C:cytoplasm"/>
    <property type="evidence" value="ECO:0007669"/>
    <property type="project" value="TreeGrafter"/>
</dbReference>
<dbReference type="GO" id="GO:0005524">
    <property type="term" value="F:ATP binding"/>
    <property type="evidence" value="ECO:0007669"/>
    <property type="project" value="UniProtKB-KW"/>
</dbReference>
<dbReference type="InterPro" id="IPR014001">
    <property type="entry name" value="Helicase_ATP-bd"/>
</dbReference>